<accession>M5PV15</accession>
<organism evidence="3 4">
    <name type="scientific">Desulfocurvibacter africanus PCS</name>
    <dbReference type="NCBI Taxonomy" id="1262666"/>
    <lineage>
        <taxon>Bacteria</taxon>
        <taxon>Pseudomonadati</taxon>
        <taxon>Thermodesulfobacteriota</taxon>
        <taxon>Desulfovibrionia</taxon>
        <taxon>Desulfovibrionales</taxon>
        <taxon>Desulfovibrionaceae</taxon>
        <taxon>Desulfocurvibacter</taxon>
    </lineage>
</organism>
<proteinExistence type="predicted"/>
<dbReference type="Proteomes" id="UP000011922">
    <property type="component" value="Unassembled WGS sequence"/>
</dbReference>
<dbReference type="PATRIC" id="fig|1262666.3.peg.1020"/>
<comment type="caution">
    <text evidence="3">The sequence shown here is derived from an EMBL/GenBank/DDBJ whole genome shotgun (WGS) entry which is preliminary data.</text>
</comment>
<name>M5PV15_DESAF</name>
<feature type="transmembrane region" description="Helical" evidence="1">
    <location>
        <begin position="21"/>
        <end position="42"/>
    </location>
</feature>
<evidence type="ECO:0000259" key="2">
    <source>
        <dbReference type="Pfam" id="PF06713"/>
    </source>
</evidence>
<keyword evidence="1" id="KW-1133">Transmembrane helix</keyword>
<gene>
    <name evidence="3" type="ORF">PCS_01007</name>
</gene>
<keyword evidence="1" id="KW-0472">Membrane</keyword>
<dbReference type="AlphaFoldDB" id="M5PV15"/>
<dbReference type="OrthoDB" id="6658731at2"/>
<evidence type="ECO:0000313" key="3">
    <source>
        <dbReference type="EMBL" id="EMG38182.1"/>
    </source>
</evidence>
<feature type="transmembrane region" description="Helical" evidence="1">
    <location>
        <begin position="54"/>
        <end position="74"/>
    </location>
</feature>
<dbReference type="RefSeq" id="WP_005984648.1">
    <property type="nucleotide sequence ID" value="NZ_AOSV01000007.1"/>
</dbReference>
<keyword evidence="1" id="KW-0812">Transmembrane</keyword>
<dbReference type="InterPro" id="IPR009589">
    <property type="entry name" value="PH_YyaB-like"/>
</dbReference>
<feature type="domain" description="Uncharacterized protein YyaB-like PH" evidence="2">
    <location>
        <begin position="75"/>
        <end position="147"/>
    </location>
</feature>
<evidence type="ECO:0000256" key="1">
    <source>
        <dbReference type="SAM" id="Phobius"/>
    </source>
</evidence>
<dbReference type="Pfam" id="PF06713">
    <property type="entry name" value="bPH_4"/>
    <property type="match status" value="1"/>
</dbReference>
<reference evidence="3 4" key="1">
    <citation type="journal article" date="2013" name="Genome Announc.">
        <title>Draft Genome Sequence for Desulfovibrio africanus Strain PCS.</title>
        <authorList>
            <person name="Brown S.D."/>
            <person name="Utturkar S.M."/>
            <person name="Arkin A.P."/>
            <person name="Deutschbauer A.M."/>
            <person name="Elias D.A."/>
            <person name="Hazen T.C."/>
            <person name="Chakraborty R."/>
        </authorList>
    </citation>
    <scope>NUCLEOTIDE SEQUENCE [LARGE SCALE GENOMIC DNA]</scope>
    <source>
        <strain evidence="3 4">PCS</strain>
    </source>
</reference>
<evidence type="ECO:0000313" key="4">
    <source>
        <dbReference type="Proteomes" id="UP000011922"/>
    </source>
</evidence>
<protein>
    <recommendedName>
        <fullName evidence="2">Uncharacterized protein YyaB-like PH domain-containing protein</fullName>
    </recommendedName>
</protein>
<dbReference type="GO" id="GO:0030153">
    <property type="term" value="P:bacteriocin immunity"/>
    <property type="evidence" value="ECO:0007669"/>
    <property type="project" value="InterPro"/>
</dbReference>
<dbReference type="EMBL" id="AOSV01000007">
    <property type="protein sequence ID" value="EMG38182.1"/>
    <property type="molecule type" value="Genomic_DNA"/>
</dbReference>
<sequence length="172" mass="19452">MARTQEAHRHESKTYPSRVDLWIAVTICTALMLPLLGGIWHLYDAPAEDKSSAIIILLPPLLAGLGLLAIGVPLRYELTDTSLIVKHGLLRQVIPLARIDGAELTSSPVSAPAWSLRRLRIDYRNKDGRRTHVHISPKDRKDFLQHLWLACPLIDSPQARRFRRRLEALTGY</sequence>